<dbReference type="PANTHER" id="PTHR46033:SF8">
    <property type="entry name" value="PROTEIN MAINTENANCE OF MERISTEMS-LIKE"/>
    <property type="match status" value="1"/>
</dbReference>
<reference evidence="2 3" key="1">
    <citation type="journal article" date="2019" name="Genome Biol. Evol.">
        <title>Insights into the evolution of the New World diploid cottons (Gossypium, subgenus Houzingenia) based on genome sequencing.</title>
        <authorList>
            <person name="Grover C.E."/>
            <person name="Arick M.A. 2nd"/>
            <person name="Thrash A."/>
            <person name="Conover J.L."/>
            <person name="Sanders W.S."/>
            <person name="Peterson D.G."/>
            <person name="Frelichowski J.E."/>
            <person name="Scheffler J.A."/>
            <person name="Scheffler B.E."/>
            <person name="Wendel J.F."/>
        </authorList>
    </citation>
    <scope>NUCLEOTIDE SEQUENCE [LARGE SCALE GENOMIC DNA]</scope>
    <source>
        <strain evidence="2">0</strain>
        <tissue evidence="2">Leaf</tissue>
    </source>
</reference>
<gene>
    <name evidence="2" type="ORF">Gohar_008733</name>
</gene>
<comment type="caution">
    <text evidence="2">The sequence shown here is derived from an EMBL/GenBank/DDBJ whole genome shotgun (WGS) entry which is preliminary data.</text>
</comment>
<dbReference type="OrthoDB" id="1937804at2759"/>
<dbReference type="AlphaFoldDB" id="A0A7J9GKK8"/>
<dbReference type="EMBL" id="JABFAD010000005">
    <property type="protein sequence ID" value="MBA0798103.1"/>
    <property type="molecule type" value="Genomic_DNA"/>
</dbReference>
<keyword evidence="3" id="KW-1185">Reference proteome</keyword>
<evidence type="ECO:0000313" key="3">
    <source>
        <dbReference type="Proteomes" id="UP000593560"/>
    </source>
</evidence>
<feature type="domain" description="Aminotransferase-like plant mobile" evidence="1">
    <location>
        <begin position="33"/>
        <end position="93"/>
    </location>
</feature>
<accession>A0A7J9GKK8</accession>
<dbReference type="Pfam" id="PF10536">
    <property type="entry name" value="PMD"/>
    <property type="match status" value="1"/>
</dbReference>
<dbReference type="InterPro" id="IPR019557">
    <property type="entry name" value="AminoTfrase-like_pln_mobile"/>
</dbReference>
<sequence length="97" mass="11171">MTEDRILEKYINNLRKSAPKVIHGHLRDVGFLYAAHMLRGTKLDPAIINALFERWRLHTHTFHLPSGECTITLEDINLQLSLPVDWDVITEPVVSID</sequence>
<dbReference type="GO" id="GO:0010073">
    <property type="term" value="P:meristem maintenance"/>
    <property type="evidence" value="ECO:0007669"/>
    <property type="project" value="InterPro"/>
</dbReference>
<organism evidence="2 3">
    <name type="scientific">Gossypium harknessii</name>
    <dbReference type="NCBI Taxonomy" id="34285"/>
    <lineage>
        <taxon>Eukaryota</taxon>
        <taxon>Viridiplantae</taxon>
        <taxon>Streptophyta</taxon>
        <taxon>Embryophyta</taxon>
        <taxon>Tracheophyta</taxon>
        <taxon>Spermatophyta</taxon>
        <taxon>Magnoliopsida</taxon>
        <taxon>eudicotyledons</taxon>
        <taxon>Gunneridae</taxon>
        <taxon>Pentapetalae</taxon>
        <taxon>rosids</taxon>
        <taxon>malvids</taxon>
        <taxon>Malvales</taxon>
        <taxon>Malvaceae</taxon>
        <taxon>Malvoideae</taxon>
        <taxon>Gossypium</taxon>
    </lineage>
</organism>
<evidence type="ECO:0000259" key="1">
    <source>
        <dbReference type="Pfam" id="PF10536"/>
    </source>
</evidence>
<evidence type="ECO:0000313" key="2">
    <source>
        <dbReference type="EMBL" id="MBA0798103.1"/>
    </source>
</evidence>
<dbReference type="Proteomes" id="UP000593560">
    <property type="component" value="Unassembled WGS sequence"/>
</dbReference>
<name>A0A7J9GKK8_9ROSI</name>
<dbReference type="InterPro" id="IPR044824">
    <property type="entry name" value="MAIN-like"/>
</dbReference>
<dbReference type="PANTHER" id="PTHR46033">
    <property type="entry name" value="PROTEIN MAIN-LIKE 2"/>
    <property type="match status" value="1"/>
</dbReference>
<protein>
    <recommendedName>
        <fullName evidence="1">Aminotransferase-like plant mobile domain-containing protein</fullName>
    </recommendedName>
</protein>
<proteinExistence type="predicted"/>